<evidence type="ECO:0000259" key="6">
    <source>
        <dbReference type="SMART" id="SM00385"/>
    </source>
</evidence>
<dbReference type="InterPro" id="IPR004367">
    <property type="entry name" value="Cyclin_C-dom"/>
</dbReference>
<dbReference type="InterPro" id="IPR039361">
    <property type="entry name" value="Cyclin"/>
</dbReference>
<dbReference type="InterPro" id="IPR006671">
    <property type="entry name" value="Cyclin_N"/>
</dbReference>
<accession>A0A6P5ECD7</accession>
<dbReference type="InterPro" id="IPR046965">
    <property type="entry name" value="Cyclin_A/B-like"/>
</dbReference>
<evidence type="ECO:0000256" key="1">
    <source>
        <dbReference type="ARBA" id="ARBA00006955"/>
    </source>
</evidence>
<dbReference type="InterPro" id="IPR013763">
    <property type="entry name" value="Cyclin-like_dom"/>
</dbReference>
<dbReference type="Pfam" id="PF00134">
    <property type="entry name" value="Cyclin_N"/>
    <property type="match status" value="1"/>
</dbReference>
<feature type="domain" description="Cyclin-like" evidence="6">
    <location>
        <begin position="149"/>
        <end position="231"/>
    </location>
</feature>
<dbReference type="AlphaFoldDB" id="A0A6P5ECD7"/>
<dbReference type="SMART" id="SM00385">
    <property type="entry name" value="CYCLIN"/>
    <property type="match status" value="2"/>
</dbReference>
<name>A0A6P5ECD7_ANACO</name>
<feature type="domain" description="Cyclin-like" evidence="6">
    <location>
        <begin position="52"/>
        <end position="136"/>
    </location>
</feature>
<dbReference type="Pfam" id="PF02984">
    <property type="entry name" value="Cyclin_C"/>
    <property type="match status" value="1"/>
</dbReference>
<keyword evidence="4" id="KW-0131">Cell cycle</keyword>
<sequence length="242" mass="28042">MCLMPMTNWLLWITSRTSTSSINSPSMRASRPHDYIDSQVEIDAKMGAILADWIIEVHHKFELMPKTLYLTFYVIDRYLSMEMVPRRELQLVGVGAMLIACKYEEIWAPEVNDFICISDSAYTREQILGMEKTILNKLEWNLTVLTPYVFLVRFLKAAASDKDMQHMVFFFAELGLVQYPMIMYRPSMVAASAVYAARCTLKKSPFWTKTLKRHTGFSEQQLFSIHRGFGTLEDFQGRSKDT</sequence>
<keyword evidence="8" id="KW-1185">Reference proteome</keyword>
<dbReference type="FunFam" id="1.10.472.10:FF:000154">
    <property type="entry name" value="Cyclin-B1-4"/>
    <property type="match status" value="1"/>
</dbReference>
<evidence type="ECO:0000313" key="8">
    <source>
        <dbReference type="Proteomes" id="UP000515123"/>
    </source>
</evidence>
<dbReference type="InterPro" id="IPR036915">
    <property type="entry name" value="Cyclin-like_sf"/>
</dbReference>
<proteinExistence type="inferred from homology"/>
<dbReference type="SUPFAM" id="SSF47954">
    <property type="entry name" value="Cyclin-like"/>
    <property type="match status" value="2"/>
</dbReference>
<evidence type="ECO:0000256" key="4">
    <source>
        <dbReference type="ARBA" id="ARBA00023306"/>
    </source>
</evidence>
<protein>
    <submittedName>
        <fullName evidence="9">Cyclin-B1-1-like isoform X2</fullName>
    </submittedName>
</protein>
<dbReference type="PIRSF" id="PIRSF001771">
    <property type="entry name" value="Cyclin_A_B_D_E"/>
    <property type="match status" value="1"/>
</dbReference>
<comment type="similarity">
    <text evidence="1">Belongs to the cyclin family. Cyclin AB subfamily.</text>
</comment>
<dbReference type="OrthoDB" id="5590282at2759"/>
<evidence type="ECO:0000256" key="5">
    <source>
        <dbReference type="RuleBase" id="RU000383"/>
    </source>
</evidence>
<evidence type="ECO:0000313" key="9">
    <source>
        <dbReference type="RefSeq" id="XP_020080981.1"/>
    </source>
</evidence>
<evidence type="ECO:0000256" key="3">
    <source>
        <dbReference type="ARBA" id="ARBA00023127"/>
    </source>
</evidence>
<dbReference type="Gene3D" id="1.10.472.10">
    <property type="entry name" value="Cyclin-like"/>
    <property type="match status" value="2"/>
</dbReference>
<reference evidence="8" key="1">
    <citation type="journal article" date="2015" name="Nat. Genet.">
        <title>The pineapple genome and the evolution of CAM photosynthesis.</title>
        <authorList>
            <person name="Ming R."/>
            <person name="VanBuren R."/>
            <person name="Wai C.M."/>
            <person name="Tang H."/>
            <person name="Schatz M.C."/>
            <person name="Bowers J.E."/>
            <person name="Lyons E."/>
            <person name="Wang M.L."/>
            <person name="Chen J."/>
            <person name="Biggers E."/>
            <person name="Zhang J."/>
            <person name="Huang L."/>
            <person name="Zhang L."/>
            <person name="Miao W."/>
            <person name="Zhang J."/>
            <person name="Ye Z."/>
            <person name="Miao C."/>
            <person name="Lin Z."/>
            <person name="Wang H."/>
            <person name="Zhou H."/>
            <person name="Yim W.C."/>
            <person name="Priest H.D."/>
            <person name="Zheng C."/>
            <person name="Woodhouse M."/>
            <person name="Edger P.P."/>
            <person name="Guyot R."/>
            <person name="Guo H.B."/>
            <person name="Guo H."/>
            <person name="Zheng G."/>
            <person name="Singh R."/>
            <person name="Sharma A."/>
            <person name="Min X."/>
            <person name="Zheng Y."/>
            <person name="Lee H."/>
            <person name="Gurtowski J."/>
            <person name="Sedlazeck F.J."/>
            <person name="Harkess A."/>
            <person name="McKain M.R."/>
            <person name="Liao Z."/>
            <person name="Fang J."/>
            <person name="Liu J."/>
            <person name="Zhang X."/>
            <person name="Zhang Q."/>
            <person name="Hu W."/>
            <person name="Qin Y."/>
            <person name="Wang K."/>
            <person name="Chen L.Y."/>
            <person name="Shirley N."/>
            <person name="Lin Y.R."/>
            <person name="Liu L.Y."/>
            <person name="Hernandez A.G."/>
            <person name="Wright C.L."/>
            <person name="Bulone V."/>
            <person name="Tuskan G.A."/>
            <person name="Heath K."/>
            <person name="Zee F."/>
            <person name="Moore P.H."/>
            <person name="Sunkar R."/>
            <person name="Leebens-Mack J.H."/>
            <person name="Mockler T."/>
            <person name="Bennetzen J.L."/>
            <person name="Freeling M."/>
            <person name="Sankoff D."/>
            <person name="Paterson A.H."/>
            <person name="Zhu X."/>
            <person name="Yang X."/>
            <person name="Smith J.A."/>
            <person name="Cushman J.C."/>
            <person name="Paull R.E."/>
            <person name="Yu Q."/>
        </authorList>
    </citation>
    <scope>NUCLEOTIDE SEQUENCE [LARGE SCALE GENOMIC DNA]</scope>
    <source>
        <strain evidence="8">cv. F153</strain>
    </source>
</reference>
<dbReference type="SMART" id="SM01332">
    <property type="entry name" value="Cyclin_C"/>
    <property type="match status" value="1"/>
</dbReference>
<keyword evidence="2" id="KW-0132">Cell division</keyword>
<dbReference type="GO" id="GO:0016538">
    <property type="term" value="F:cyclin-dependent protein serine/threonine kinase regulator activity"/>
    <property type="evidence" value="ECO:0007669"/>
    <property type="project" value="InterPro"/>
</dbReference>
<reference evidence="9" key="2">
    <citation type="submission" date="2025-08" db="UniProtKB">
        <authorList>
            <consortium name="RefSeq"/>
        </authorList>
    </citation>
    <scope>IDENTIFICATION</scope>
    <source>
        <tissue evidence="9">Leaf</tissue>
    </source>
</reference>
<dbReference type="GO" id="GO:0044772">
    <property type="term" value="P:mitotic cell cycle phase transition"/>
    <property type="evidence" value="ECO:0007669"/>
    <property type="project" value="InterPro"/>
</dbReference>
<dbReference type="GeneID" id="109704628"/>
<gene>
    <name evidence="9" type="primary">LOC109704628</name>
</gene>
<dbReference type="Proteomes" id="UP000515123">
    <property type="component" value="Unplaced"/>
</dbReference>
<evidence type="ECO:0000256" key="2">
    <source>
        <dbReference type="ARBA" id="ARBA00022618"/>
    </source>
</evidence>
<dbReference type="RefSeq" id="XP_020080981.1">
    <property type="nucleotide sequence ID" value="XM_020225392.1"/>
</dbReference>
<organism evidence="8 9">
    <name type="scientific">Ananas comosus</name>
    <name type="common">Pineapple</name>
    <name type="synonym">Ananas ananas</name>
    <dbReference type="NCBI Taxonomy" id="4615"/>
    <lineage>
        <taxon>Eukaryota</taxon>
        <taxon>Viridiplantae</taxon>
        <taxon>Streptophyta</taxon>
        <taxon>Embryophyta</taxon>
        <taxon>Tracheophyta</taxon>
        <taxon>Spermatophyta</taxon>
        <taxon>Magnoliopsida</taxon>
        <taxon>Liliopsida</taxon>
        <taxon>Poales</taxon>
        <taxon>Bromeliaceae</taxon>
        <taxon>Bromelioideae</taxon>
        <taxon>Ananas</taxon>
    </lineage>
</organism>
<evidence type="ECO:0000259" key="7">
    <source>
        <dbReference type="SMART" id="SM01332"/>
    </source>
</evidence>
<keyword evidence="3 5" id="KW-0195">Cyclin</keyword>
<feature type="domain" description="Cyclin C-terminal" evidence="7">
    <location>
        <begin position="145"/>
        <end position="242"/>
    </location>
</feature>
<dbReference type="PANTHER" id="PTHR10177">
    <property type="entry name" value="CYCLINS"/>
    <property type="match status" value="1"/>
</dbReference>
<dbReference type="GO" id="GO:0051301">
    <property type="term" value="P:cell division"/>
    <property type="evidence" value="ECO:0007669"/>
    <property type="project" value="UniProtKB-KW"/>
</dbReference>